<dbReference type="Proteomes" id="UP000886998">
    <property type="component" value="Unassembled WGS sequence"/>
</dbReference>
<evidence type="ECO:0000313" key="3">
    <source>
        <dbReference type="Proteomes" id="UP000886998"/>
    </source>
</evidence>
<gene>
    <name evidence="2" type="ORF">TNIN_359731</name>
</gene>
<evidence type="ECO:0000313" key="2">
    <source>
        <dbReference type="EMBL" id="GFS50558.1"/>
    </source>
</evidence>
<proteinExistence type="predicted"/>
<evidence type="ECO:0000256" key="1">
    <source>
        <dbReference type="SAM" id="MobiDB-lite"/>
    </source>
</evidence>
<dbReference type="EMBL" id="BMAV01026463">
    <property type="protein sequence ID" value="GFS50558.1"/>
    <property type="molecule type" value="Genomic_DNA"/>
</dbReference>
<dbReference type="AlphaFoldDB" id="A0A8X6INI1"/>
<keyword evidence="3" id="KW-1185">Reference proteome</keyword>
<sequence>MAVIHLEFDEYLKPHVLPLHKHCTKIAEFTKYAYHKDTDKTQDVHRAKGQKGCNAEGYSCGSSLHPDPEGPPRPEAEPTNGALARG</sequence>
<comment type="caution">
    <text evidence="2">The sequence shown here is derived from an EMBL/GenBank/DDBJ whole genome shotgun (WGS) entry which is preliminary data.</text>
</comment>
<reference evidence="2" key="1">
    <citation type="submission" date="2020-08" db="EMBL/GenBank/DDBJ databases">
        <title>Multicomponent nature underlies the extraordinary mechanical properties of spider dragline silk.</title>
        <authorList>
            <person name="Kono N."/>
            <person name="Nakamura H."/>
            <person name="Mori M."/>
            <person name="Yoshida Y."/>
            <person name="Ohtoshi R."/>
            <person name="Malay A.D."/>
            <person name="Moran D.A.P."/>
            <person name="Tomita M."/>
            <person name="Numata K."/>
            <person name="Arakawa K."/>
        </authorList>
    </citation>
    <scope>NUCLEOTIDE SEQUENCE</scope>
</reference>
<feature type="region of interest" description="Disordered" evidence="1">
    <location>
        <begin position="40"/>
        <end position="86"/>
    </location>
</feature>
<protein>
    <submittedName>
        <fullName evidence="2">Uncharacterized protein</fullName>
    </submittedName>
</protein>
<organism evidence="2 3">
    <name type="scientific">Trichonephila inaurata madagascariensis</name>
    <dbReference type="NCBI Taxonomy" id="2747483"/>
    <lineage>
        <taxon>Eukaryota</taxon>
        <taxon>Metazoa</taxon>
        <taxon>Ecdysozoa</taxon>
        <taxon>Arthropoda</taxon>
        <taxon>Chelicerata</taxon>
        <taxon>Arachnida</taxon>
        <taxon>Araneae</taxon>
        <taxon>Araneomorphae</taxon>
        <taxon>Entelegynae</taxon>
        <taxon>Araneoidea</taxon>
        <taxon>Nephilidae</taxon>
        <taxon>Trichonephila</taxon>
        <taxon>Trichonephila inaurata</taxon>
    </lineage>
</organism>
<name>A0A8X6INI1_9ARAC</name>
<feature type="compositionally biased region" description="Basic and acidic residues" evidence="1">
    <location>
        <begin position="66"/>
        <end position="76"/>
    </location>
</feature>
<accession>A0A8X6INI1</accession>